<gene>
    <name evidence="2" type="ORF">Hamer_G023311</name>
</gene>
<organism evidence="2 3">
    <name type="scientific">Homarus americanus</name>
    <name type="common">American lobster</name>
    <dbReference type="NCBI Taxonomy" id="6706"/>
    <lineage>
        <taxon>Eukaryota</taxon>
        <taxon>Metazoa</taxon>
        <taxon>Ecdysozoa</taxon>
        <taxon>Arthropoda</taxon>
        <taxon>Crustacea</taxon>
        <taxon>Multicrustacea</taxon>
        <taxon>Malacostraca</taxon>
        <taxon>Eumalacostraca</taxon>
        <taxon>Eucarida</taxon>
        <taxon>Decapoda</taxon>
        <taxon>Pleocyemata</taxon>
        <taxon>Astacidea</taxon>
        <taxon>Nephropoidea</taxon>
        <taxon>Nephropidae</taxon>
        <taxon>Homarus</taxon>
    </lineage>
</organism>
<name>A0A8J5N6G4_HOMAM</name>
<reference evidence="2" key="1">
    <citation type="journal article" date="2021" name="Sci. Adv.">
        <title>The American lobster genome reveals insights on longevity, neural, and immune adaptations.</title>
        <authorList>
            <person name="Polinski J.M."/>
            <person name="Zimin A.V."/>
            <person name="Clark K.F."/>
            <person name="Kohn A.B."/>
            <person name="Sadowski N."/>
            <person name="Timp W."/>
            <person name="Ptitsyn A."/>
            <person name="Khanna P."/>
            <person name="Romanova D.Y."/>
            <person name="Williams P."/>
            <person name="Greenwood S.J."/>
            <person name="Moroz L.L."/>
            <person name="Walt D.R."/>
            <person name="Bodnar A.G."/>
        </authorList>
    </citation>
    <scope>NUCLEOTIDE SEQUENCE</scope>
    <source>
        <strain evidence="2">GMGI-L3</strain>
    </source>
</reference>
<dbReference type="Proteomes" id="UP000747542">
    <property type="component" value="Unassembled WGS sequence"/>
</dbReference>
<protein>
    <submittedName>
        <fullName evidence="2">Uncharacterized protein</fullName>
    </submittedName>
</protein>
<evidence type="ECO:0000313" key="3">
    <source>
        <dbReference type="Proteomes" id="UP000747542"/>
    </source>
</evidence>
<proteinExistence type="predicted"/>
<evidence type="ECO:0000313" key="2">
    <source>
        <dbReference type="EMBL" id="KAG7173498.1"/>
    </source>
</evidence>
<keyword evidence="3" id="KW-1185">Reference proteome</keyword>
<feature type="signal peptide" evidence="1">
    <location>
        <begin position="1"/>
        <end position="18"/>
    </location>
</feature>
<accession>A0A8J5N6G4</accession>
<comment type="caution">
    <text evidence="2">The sequence shown here is derived from an EMBL/GenBank/DDBJ whole genome shotgun (WGS) entry which is preliminary data.</text>
</comment>
<dbReference type="EMBL" id="JAHLQT010009631">
    <property type="protein sequence ID" value="KAG7173498.1"/>
    <property type="molecule type" value="Genomic_DNA"/>
</dbReference>
<evidence type="ECO:0000256" key="1">
    <source>
        <dbReference type="SAM" id="SignalP"/>
    </source>
</evidence>
<dbReference type="AlphaFoldDB" id="A0A8J5N6G4"/>
<sequence length="113" mass="11992">MKFQVLACVLSLAGLSMAGVLSFDQVSPPGAGSFGEKITAGATPSVLPSPAESSTAGVVGIIETIEKFLPFVKMLVKMLPKIDVPVYNPQQLNTPTFNNPFIPNYKSPKINIQ</sequence>
<keyword evidence="1" id="KW-0732">Signal</keyword>
<feature type="chain" id="PRO_5035233575" evidence="1">
    <location>
        <begin position="19"/>
        <end position="113"/>
    </location>
</feature>